<dbReference type="Proteomes" id="UP000824469">
    <property type="component" value="Unassembled WGS sequence"/>
</dbReference>
<evidence type="ECO:0000313" key="2">
    <source>
        <dbReference type="Proteomes" id="UP000824469"/>
    </source>
</evidence>
<comment type="caution">
    <text evidence="1">The sequence shown here is derived from an EMBL/GenBank/DDBJ whole genome shotgun (WGS) entry which is preliminary data.</text>
</comment>
<dbReference type="PANTHER" id="PTHR33257:SF4">
    <property type="entry name" value="EXPRESSED PROTEIN"/>
    <property type="match status" value="1"/>
</dbReference>
<reference evidence="1 2" key="1">
    <citation type="journal article" date="2021" name="Nat. Plants">
        <title>The Taxus genome provides insights into paclitaxel biosynthesis.</title>
        <authorList>
            <person name="Xiong X."/>
            <person name="Gou J."/>
            <person name="Liao Q."/>
            <person name="Li Y."/>
            <person name="Zhou Q."/>
            <person name="Bi G."/>
            <person name="Li C."/>
            <person name="Du R."/>
            <person name="Wang X."/>
            <person name="Sun T."/>
            <person name="Guo L."/>
            <person name="Liang H."/>
            <person name="Lu P."/>
            <person name="Wu Y."/>
            <person name="Zhang Z."/>
            <person name="Ro D.K."/>
            <person name="Shang Y."/>
            <person name="Huang S."/>
            <person name="Yan J."/>
        </authorList>
    </citation>
    <scope>NUCLEOTIDE SEQUENCE [LARGE SCALE GENOMIC DNA]</scope>
    <source>
        <strain evidence="1">Ta-2019</strain>
    </source>
</reference>
<organism evidence="1 2">
    <name type="scientific">Taxus chinensis</name>
    <name type="common">Chinese yew</name>
    <name type="synonym">Taxus wallichiana var. chinensis</name>
    <dbReference type="NCBI Taxonomy" id="29808"/>
    <lineage>
        <taxon>Eukaryota</taxon>
        <taxon>Viridiplantae</taxon>
        <taxon>Streptophyta</taxon>
        <taxon>Embryophyta</taxon>
        <taxon>Tracheophyta</taxon>
        <taxon>Spermatophyta</taxon>
        <taxon>Pinopsida</taxon>
        <taxon>Pinidae</taxon>
        <taxon>Conifers II</taxon>
        <taxon>Cupressales</taxon>
        <taxon>Taxaceae</taxon>
        <taxon>Taxus</taxon>
    </lineage>
</organism>
<dbReference type="AlphaFoldDB" id="A0AA38LBQ9"/>
<feature type="non-terminal residue" evidence="1">
    <location>
        <position position="1"/>
    </location>
</feature>
<name>A0AA38LBQ9_TAXCH</name>
<gene>
    <name evidence="1" type="ORF">KI387_023409</name>
</gene>
<dbReference type="InterPro" id="IPR007789">
    <property type="entry name" value="DUF688"/>
</dbReference>
<proteinExistence type="predicted"/>
<keyword evidence="2" id="KW-1185">Reference proteome</keyword>
<dbReference type="Pfam" id="PF05097">
    <property type="entry name" value="DUF688"/>
    <property type="match status" value="1"/>
</dbReference>
<dbReference type="EMBL" id="JAHRHJ020000005">
    <property type="protein sequence ID" value="KAH9314782.1"/>
    <property type="molecule type" value="Genomic_DNA"/>
</dbReference>
<protein>
    <submittedName>
        <fullName evidence="1">Uncharacterized protein</fullName>
    </submittedName>
</protein>
<dbReference type="PANTHER" id="PTHR33257">
    <property type="entry name" value="OS05G0165500 PROTEIN"/>
    <property type="match status" value="1"/>
</dbReference>
<sequence>RPAEVAGSAGAYLFWLIATMEGAKLNGIRVLTKEGQNGKSCMALYYAASPAAVPFEWESEPGTPKHLLNLVSCPGHLLNLEEEPGTPIDTPPRVLADSFSPSFVSDSSSNSTLISAGKVSPSKMPHKLSGVLYFMKSKLKFVRPHKS</sequence>
<evidence type="ECO:0000313" key="1">
    <source>
        <dbReference type="EMBL" id="KAH9314782.1"/>
    </source>
</evidence>
<accession>A0AA38LBQ9</accession>